<dbReference type="AlphaFoldDB" id="A0A8E2EEF2"/>
<evidence type="ECO:0000313" key="2">
    <source>
        <dbReference type="EMBL" id="OCK82416.1"/>
    </source>
</evidence>
<feature type="signal peptide" evidence="1">
    <location>
        <begin position="1"/>
        <end position="19"/>
    </location>
</feature>
<evidence type="ECO:0000313" key="3">
    <source>
        <dbReference type="Proteomes" id="UP000250266"/>
    </source>
</evidence>
<protein>
    <submittedName>
        <fullName evidence="2">Uncharacterized protein</fullName>
    </submittedName>
</protein>
<proteinExistence type="predicted"/>
<dbReference type="EMBL" id="KV744888">
    <property type="protein sequence ID" value="OCK82416.1"/>
    <property type="molecule type" value="Genomic_DNA"/>
</dbReference>
<name>A0A8E2EEF2_9PEZI</name>
<sequence length="53" mass="5411">MKFTSVVAVVLSLATFALAAPISAPAAGDISERQNHGMCVSSDGTTITKIDNC</sequence>
<reference evidence="2 3" key="1">
    <citation type="journal article" date="2016" name="Nat. Commun.">
        <title>Ectomycorrhizal ecology is imprinted in the genome of the dominant symbiotic fungus Cenococcum geophilum.</title>
        <authorList>
            <consortium name="DOE Joint Genome Institute"/>
            <person name="Peter M."/>
            <person name="Kohler A."/>
            <person name="Ohm R.A."/>
            <person name="Kuo A."/>
            <person name="Krutzmann J."/>
            <person name="Morin E."/>
            <person name="Arend M."/>
            <person name="Barry K.W."/>
            <person name="Binder M."/>
            <person name="Choi C."/>
            <person name="Clum A."/>
            <person name="Copeland A."/>
            <person name="Grisel N."/>
            <person name="Haridas S."/>
            <person name="Kipfer T."/>
            <person name="LaButti K."/>
            <person name="Lindquist E."/>
            <person name="Lipzen A."/>
            <person name="Maire R."/>
            <person name="Meier B."/>
            <person name="Mihaltcheva S."/>
            <person name="Molinier V."/>
            <person name="Murat C."/>
            <person name="Poggeler S."/>
            <person name="Quandt C.A."/>
            <person name="Sperisen C."/>
            <person name="Tritt A."/>
            <person name="Tisserant E."/>
            <person name="Crous P.W."/>
            <person name="Henrissat B."/>
            <person name="Nehls U."/>
            <person name="Egli S."/>
            <person name="Spatafora J.W."/>
            <person name="Grigoriev I.V."/>
            <person name="Martin F.M."/>
        </authorList>
    </citation>
    <scope>NUCLEOTIDE SEQUENCE [LARGE SCALE GENOMIC DNA]</scope>
    <source>
        <strain evidence="2 3">CBS 459.81</strain>
    </source>
</reference>
<dbReference type="Proteomes" id="UP000250266">
    <property type="component" value="Unassembled WGS sequence"/>
</dbReference>
<organism evidence="2 3">
    <name type="scientific">Lepidopterella palustris CBS 459.81</name>
    <dbReference type="NCBI Taxonomy" id="1314670"/>
    <lineage>
        <taxon>Eukaryota</taxon>
        <taxon>Fungi</taxon>
        <taxon>Dikarya</taxon>
        <taxon>Ascomycota</taxon>
        <taxon>Pezizomycotina</taxon>
        <taxon>Dothideomycetes</taxon>
        <taxon>Pleosporomycetidae</taxon>
        <taxon>Mytilinidiales</taxon>
        <taxon>Argynnaceae</taxon>
        <taxon>Lepidopterella</taxon>
    </lineage>
</organism>
<keyword evidence="3" id="KW-1185">Reference proteome</keyword>
<feature type="chain" id="PRO_5034547772" evidence="1">
    <location>
        <begin position="20"/>
        <end position="53"/>
    </location>
</feature>
<evidence type="ECO:0000256" key="1">
    <source>
        <dbReference type="SAM" id="SignalP"/>
    </source>
</evidence>
<keyword evidence="1" id="KW-0732">Signal</keyword>
<accession>A0A8E2EEF2</accession>
<gene>
    <name evidence="2" type="ORF">K432DRAFT_402901</name>
</gene>